<dbReference type="GO" id="GO:0008360">
    <property type="term" value="P:regulation of cell shape"/>
    <property type="evidence" value="ECO:0007669"/>
    <property type="project" value="TreeGrafter"/>
</dbReference>
<dbReference type="InterPro" id="IPR000095">
    <property type="entry name" value="CRIB_dom"/>
</dbReference>
<dbReference type="GO" id="GO:0005886">
    <property type="term" value="C:plasma membrane"/>
    <property type="evidence" value="ECO:0007669"/>
    <property type="project" value="TreeGrafter"/>
</dbReference>
<dbReference type="PANTHER" id="PTHR15344">
    <property type="entry name" value="CDC42 EFFECTOR PROTEIN BORG"/>
    <property type="match status" value="1"/>
</dbReference>
<proteinExistence type="inferred from homology"/>
<dbReference type="GO" id="GO:0007266">
    <property type="term" value="P:Rho protein signal transduction"/>
    <property type="evidence" value="ECO:0007669"/>
    <property type="project" value="TreeGrafter"/>
</dbReference>
<dbReference type="GO" id="GO:0005737">
    <property type="term" value="C:cytoplasm"/>
    <property type="evidence" value="ECO:0007669"/>
    <property type="project" value="UniProtKB-ARBA"/>
</dbReference>
<evidence type="ECO:0000256" key="1">
    <source>
        <dbReference type="ARBA" id="ARBA00004184"/>
    </source>
</evidence>
<feature type="region of interest" description="Disordered" evidence="3">
    <location>
        <begin position="167"/>
        <end position="211"/>
    </location>
</feature>
<dbReference type="Pfam" id="PF00786">
    <property type="entry name" value="PBD"/>
    <property type="match status" value="1"/>
</dbReference>
<dbReference type="Pfam" id="PF14957">
    <property type="entry name" value="BORG_CEP"/>
    <property type="match status" value="1"/>
</dbReference>
<evidence type="ECO:0000256" key="2">
    <source>
        <dbReference type="ARBA" id="ARBA00010770"/>
    </source>
</evidence>
<feature type="compositionally biased region" description="Basic and acidic residues" evidence="3">
    <location>
        <begin position="114"/>
        <end position="131"/>
    </location>
</feature>
<dbReference type="GO" id="GO:0031267">
    <property type="term" value="F:small GTPase binding"/>
    <property type="evidence" value="ECO:0007669"/>
    <property type="project" value="TreeGrafter"/>
</dbReference>
<keyword evidence="6" id="KW-1185">Reference proteome</keyword>
<feature type="compositionally biased region" description="Basic and acidic residues" evidence="3">
    <location>
        <begin position="190"/>
        <end position="201"/>
    </location>
</feature>
<feature type="region of interest" description="Disordered" evidence="3">
    <location>
        <begin position="1"/>
        <end position="23"/>
    </location>
</feature>
<dbReference type="GO" id="GO:0012505">
    <property type="term" value="C:endomembrane system"/>
    <property type="evidence" value="ECO:0007669"/>
    <property type="project" value="UniProtKB-SubCell"/>
</dbReference>
<dbReference type="GO" id="GO:0030838">
    <property type="term" value="P:positive regulation of actin filament polymerization"/>
    <property type="evidence" value="ECO:0007669"/>
    <property type="project" value="TreeGrafter"/>
</dbReference>
<dbReference type="GO" id="GO:0031274">
    <property type="term" value="P:positive regulation of pseudopodium assembly"/>
    <property type="evidence" value="ECO:0007669"/>
    <property type="project" value="TreeGrafter"/>
</dbReference>
<protein>
    <recommendedName>
        <fullName evidence="4">CRIB domain-containing protein</fullName>
    </recommendedName>
</protein>
<feature type="compositionally biased region" description="Polar residues" evidence="3">
    <location>
        <begin position="168"/>
        <end position="185"/>
    </location>
</feature>
<feature type="region of interest" description="Disordered" evidence="3">
    <location>
        <begin position="110"/>
        <end position="135"/>
    </location>
</feature>
<reference evidence="5" key="1">
    <citation type="thesis" date="2020" institute="ProQuest LLC" country="789 East Eisenhower Parkway, Ann Arbor, MI, USA">
        <title>Comparative Genomics and Chromosome Evolution.</title>
        <authorList>
            <person name="Mudd A.B."/>
        </authorList>
    </citation>
    <scope>NUCLEOTIDE SEQUENCE</scope>
    <source>
        <strain evidence="5">1538</strain>
        <tissue evidence="5">Blood</tissue>
    </source>
</reference>
<organism evidence="5 6">
    <name type="scientific">Pyxicephalus adspersus</name>
    <name type="common">African bullfrog</name>
    <dbReference type="NCBI Taxonomy" id="30357"/>
    <lineage>
        <taxon>Eukaryota</taxon>
        <taxon>Metazoa</taxon>
        <taxon>Chordata</taxon>
        <taxon>Craniata</taxon>
        <taxon>Vertebrata</taxon>
        <taxon>Euteleostomi</taxon>
        <taxon>Amphibia</taxon>
        <taxon>Batrachia</taxon>
        <taxon>Anura</taxon>
        <taxon>Neobatrachia</taxon>
        <taxon>Ranoidea</taxon>
        <taxon>Pyxicephalidae</taxon>
        <taxon>Pyxicephalinae</taxon>
        <taxon>Pyxicephalus</taxon>
    </lineage>
</organism>
<dbReference type="EMBL" id="DYDO01000007">
    <property type="protein sequence ID" value="DBA20790.1"/>
    <property type="molecule type" value="Genomic_DNA"/>
</dbReference>
<dbReference type="SMART" id="SM00285">
    <property type="entry name" value="PBD"/>
    <property type="match status" value="1"/>
</dbReference>
<dbReference type="InterPro" id="IPR029273">
    <property type="entry name" value="Cdc42_effect-like"/>
</dbReference>
<evidence type="ECO:0000313" key="5">
    <source>
        <dbReference type="EMBL" id="DBA20790.1"/>
    </source>
</evidence>
<dbReference type="InterPro" id="IPR051296">
    <property type="entry name" value="Cdc42_Effector_BORG/CEP"/>
</dbReference>
<evidence type="ECO:0000313" key="6">
    <source>
        <dbReference type="Proteomes" id="UP001181693"/>
    </source>
</evidence>
<comment type="similarity">
    <text evidence="2">Belongs to the BORG/CEP family.</text>
</comment>
<dbReference type="PROSITE" id="PS50108">
    <property type="entry name" value="CRIB"/>
    <property type="match status" value="1"/>
</dbReference>
<evidence type="ECO:0000259" key="4">
    <source>
        <dbReference type="PROSITE" id="PS50108"/>
    </source>
</evidence>
<dbReference type="GO" id="GO:0005856">
    <property type="term" value="C:cytoskeleton"/>
    <property type="evidence" value="ECO:0007669"/>
    <property type="project" value="TreeGrafter"/>
</dbReference>
<evidence type="ECO:0000256" key="3">
    <source>
        <dbReference type="SAM" id="MobiDB-lite"/>
    </source>
</evidence>
<comment type="caution">
    <text evidence="5">The sequence shown here is derived from an EMBL/GenBank/DDBJ whole genome shotgun (WGS) entry which is preliminary data.</text>
</comment>
<comment type="subcellular location">
    <subcellularLocation>
        <location evidence="1">Endomembrane system</location>
        <topology evidence="1">Peripheral membrane protein</topology>
    </subcellularLocation>
</comment>
<dbReference type="PANTHER" id="PTHR15344:SF2">
    <property type="entry name" value="CDC42 EFFECTOR PROTEIN 2"/>
    <property type="match status" value="1"/>
</dbReference>
<dbReference type="Proteomes" id="UP001181693">
    <property type="component" value="Unassembled WGS sequence"/>
</dbReference>
<feature type="domain" description="CRIB" evidence="4">
    <location>
        <begin position="31"/>
        <end position="45"/>
    </location>
</feature>
<sequence>MPAKTPIYLKTSTPKRGKKPKLRDVLSREMISPPLGDFRHSAHIGLEGQEDMFGELSFLQGKYDLLPNLGRKLTIQSTDTTSLDQDFHSHDSDGSFRPFLKNAVSLPVFTGTQSKERAPPKPPRLHLEDVPSQRSMSVSYGEGRFHREEEMSFSSISHEEASRVLTGSACSSEGSITGNMFTQEQGTDESQDKPDSTDSKIMDTPSEPLFGLELDLGPSILDDVLRIMDGYKAS</sequence>
<gene>
    <name evidence="5" type="ORF">GDO54_017534</name>
</gene>
<dbReference type="AlphaFoldDB" id="A0AAV3ABV8"/>
<name>A0AAV3ABV8_PYXAD</name>
<accession>A0AAV3ABV8</accession>